<evidence type="ECO:0000256" key="1">
    <source>
        <dbReference type="PROSITE-ProRule" id="PRU00339"/>
    </source>
</evidence>
<dbReference type="STRING" id="714943.Mucpa_0062"/>
<dbReference type="Gene3D" id="1.25.40.10">
    <property type="entry name" value="Tetratricopeptide repeat domain"/>
    <property type="match status" value="1"/>
</dbReference>
<proteinExistence type="predicted"/>
<dbReference type="PROSITE" id="PS50005">
    <property type="entry name" value="TPR"/>
    <property type="match status" value="1"/>
</dbReference>
<dbReference type="PANTHER" id="PTHR16155">
    <property type="entry name" value="DED DOMAIN-CONTAINING PROTEIN"/>
    <property type="match status" value="1"/>
</dbReference>
<dbReference type="Pfam" id="PF25199">
    <property type="entry name" value="nSTAND_NTPase5"/>
    <property type="match status" value="1"/>
</dbReference>
<feature type="domain" description="Novel STAND NTPase 5" evidence="2">
    <location>
        <begin position="489"/>
        <end position="616"/>
    </location>
</feature>
<dbReference type="InterPro" id="IPR011990">
    <property type="entry name" value="TPR-like_helical_dom_sf"/>
</dbReference>
<keyword evidence="1" id="KW-0802">TPR repeat</keyword>
<evidence type="ECO:0000313" key="4">
    <source>
        <dbReference type="Proteomes" id="UP000002774"/>
    </source>
</evidence>
<dbReference type="PANTHER" id="PTHR16155:SF19">
    <property type="entry name" value="DED DOMAIN-CONTAINING PROTEIN"/>
    <property type="match status" value="1"/>
</dbReference>
<feature type="repeat" description="TPR" evidence="1">
    <location>
        <begin position="884"/>
        <end position="917"/>
    </location>
</feature>
<dbReference type="OrthoDB" id="3880775at2"/>
<dbReference type="RefSeq" id="WP_008503792.1">
    <property type="nucleotide sequence ID" value="NZ_CM001403.1"/>
</dbReference>
<protein>
    <recommendedName>
        <fullName evidence="2">Novel STAND NTPase 5 domain-containing protein</fullName>
    </recommendedName>
</protein>
<keyword evidence="4" id="KW-1185">Reference proteome</keyword>
<sequence>MITDREWAAIKSELKKNFDRLFITQIGVLKVPFEEVIDTLRSVLEKELGEADLDDRDKVVKALKVRYKDKDVDNYGTAVTMLALKLESFFKRVYKIINEPLWTGEQNMLKGQIVTFVKGFKYTYADPLFASADDTVFSAPHKEFVVKDNNNVPLFQPNYFITKFPFGKQFKLTYDLRNKEGHLDPETDDDEKSLLIKEIVTIYLFITYQYIDRLKQKVVHQLALNNISNWNVFKTLCAEFNRRQAYFLVIDRLNSSESQLSNLANWTWDFVFDLDSTSDTDGVLHAVKPKNSQAINQIIHHTDDRGILPPFPDKTTFWYFLKGNHHVLKSMILSGNYSDWRETYGMFTSRLMVKFYQDNFGAKSTIINVIILSTQAPYVKDLLYAIKGMDGKLNVNFIFANEDNTACFDLIDEIKGKSIDVPIVQLLEGFHQLDSRPNGQPHVLRVPCISNKGQSIEIPAQTTLDLKQYFKIVHLDILTDALENVSDKTFYQGRNIEWVELDNNYDVTRDITKNIHDSIRSWLHSRSDSGLFTLVHHPGSGGTTIARRIAFMLYRDYPVLLLNEMTISFDETKITDRLHQLFTLTELPALVIIDNTNIGKAQIQQLKRTIEHRLVKAIILTIESGFDVPQKLENAFYLKPSLEKTEVNRFLSKFIKEFPAQEAAFKQIIIENNPAILTPFYFGLIAYEEAFITIENYVKRRLAGITTKEKDLILLLAFFNYYAKGKSRDVPHFVISNFLGVDENFIRLRNHIDNSKILDLIIETEPDQYIYWRTIHPIISLQILKDTFEPNLLGALNPSILKIFAMRIIRSVREITNFASAEILQLLDSVFIQRKDWHNNDEEIDEDNGNGDSKFSLLISDLQTNQSRIEVFEVLTTEFPTEHAHFWGHFSRLYSIDKDFDNAIRTINVATDLDPNDYRLFHIKGMCYRTELYRIRDKYYGLRDEVSEEILTRLQQLFDDAEFEFDKTAELAPFNEHGYVAFVQMAIQTIEFGYSISLLKTQNKDYTQFITNPANTWYSSILASAKEWIDRYNNKNFEIPSQHLERYKIILLKFWGEKERMINAWQSLIGDQHHDQNIIRRNLAYAHLAKGDFDWAQLRGRDLLKIQSLASENLEGTFDARDLNLWFEVSRRLNTNVALLVSRLEELEFKIETIHSAYYLMCLYAIKVLTGGSGSALDNYEKNLQRMNERISGPYNKIFCPEWLGFKDNSIVLVNNKDIGRWNKEKQFFEDGNHRFLYRVNGKVVKYNRPQEGFIEIAGSGILVIYQPGKFGHYHSDAEKGTLVECYIGFNFDGARAFQVSNI</sequence>
<dbReference type="HOGENOM" id="CLU_257377_0_0_10"/>
<dbReference type="InterPro" id="IPR019734">
    <property type="entry name" value="TPR_rpt"/>
</dbReference>
<organism evidence="3 4">
    <name type="scientific">Mucilaginibacter paludis DSM 18603</name>
    <dbReference type="NCBI Taxonomy" id="714943"/>
    <lineage>
        <taxon>Bacteria</taxon>
        <taxon>Pseudomonadati</taxon>
        <taxon>Bacteroidota</taxon>
        <taxon>Sphingobacteriia</taxon>
        <taxon>Sphingobacteriales</taxon>
        <taxon>Sphingobacteriaceae</taxon>
        <taxon>Mucilaginibacter</taxon>
    </lineage>
</organism>
<dbReference type="GO" id="GO:0005737">
    <property type="term" value="C:cytoplasm"/>
    <property type="evidence" value="ECO:0007669"/>
    <property type="project" value="TreeGrafter"/>
</dbReference>
<dbReference type="EMBL" id="CM001403">
    <property type="protein sequence ID" value="EHQ24265.1"/>
    <property type="molecule type" value="Genomic_DNA"/>
</dbReference>
<evidence type="ECO:0000259" key="2">
    <source>
        <dbReference type="Pfam" id="PF25199"/>
    </source>
</evidence>
<dbReference type="eggNOG" id="ENOG50334V7">
    <property type="taxonomic scope" value="Bacteria"/>
</dbReference>
<evidence type="ECO:0000313" key="3">
    <source>
        <dbReference type="EMBL" id="EHQ24265.1"/>
    </source>
</evidence>
<dbReference type="Proteomes" id="UP000002774">
    <property type="component" value="Chromosome"/>
</dbReference>
<dbReference type="InterPro" id="IPR057574">
    <property type="entry name" value="nSTAND_NTPase5_dom"/>
</dbReference>
<gene>
    <name evidence="3" type="ORF">Mucpa_0062</name>
</gene>
<dbReference type="SUPFAM" id="SSF48439">
    <property type="entry name" value="Protein prenylyltransferase"/>
    <property type="match status" value="1"/>
</dbReference>
<name>H1YDS5_9SPHI</name>
<reference evidence="3" key="1">
    <citation type="submission" date="2011-09" db="EMBL/GenBank/DDBJ databases">
        <title>The permanent draft genome of Mucilaginibacter paludis DSM 18603.</title>
        <authorList>
            <consortium name="US DOE Joint Genome Institute (JGI-PGF)"/>
            <person name="Lucas S."/>
            <person name="Han J."/>
            <person name="Lapidus A."/>
            <person name="Bruce D."/>
            <person name="Goodwin L."/>
            <person name="Pitluck S."/>
            <person name="Peters L."/>
            <person name="Kyrpides N."/>
            <person name="Mavromatis K."/>
            <person name="Ivanova N."/>
            <person name="Mikhailova N."/>
            <person name="Held B."/>
            <person name="Detter J.C."/>
            <person name="Tapia R."/>
            <person name="Han C."/>
            <person name="Land M."/>
            <person name="Hauser L."/>
            <person name="Markowitz V."/>
            <person name="Cheng J.-F."/>
            <person name="Hugenholtz P."/>
            <person name="Woyke T."/>
            <person name="Wu D."/>
            <person name="Tindall B."/>
            <person name="Brambilla E."/>
            <person name="Klenk H.-P."/>
            <person name="Eisen J.A."/>
        </authorList>
    </citation>
    <scope>NUCLEOTIDE SEQUENCE [LARGE SCALE GENOMIC DNA]</scope>
    <source>
        <strain evidence="3">DSM 18603</strain>
    </source>
</reference>
<accession>H1YDS5</accession>